<feature type="transmembrane region" description="Helical" evidence="5">
    <location>
        <begin position="6"/>
        <end position="26"/>
    </location>
</feature>
<feature type="transmembrane region" description="Helical" evidence="5">
    <location>
        <begin position="64"/>
        <end position="85"/>
    </location>
</feature>
<dbReference type="GO" id="GO:0016020">
    <property type="term" value="C:membrane"/>
    <property type="evidence" value="ECO:0007669"/>
    <property type="project" value="UniProtKB-SubCell"/>
</dbReference>
<evidence type="ECO:0008006" key="8">
    <source>
        <dbReference type="Google" id="ProtNLM"/>
    </source>
</evidence>
<keyword evidence="4 5" id="KW-0472">Membrane</keyword>
<evidence type="ECO:0000256" key="1">
    <source>
        <dbReference type="ARBA" id="ARBA00004141"/>
    </source>
</evidence>
<dbReference type="Proteomes" id="UP001176517">
    <property type="component" value="Unassembled WGS sequence"/>
</dbReference>
<evidence type="ECO:0000256" key="4">
    <source>
        <dbReference type="ARBA" id="ARBA00023136"/>
    </source>
</evidence>
<keyword evidence="7" id="KW-1185">Reference proteome</keyword>
<accession>A0AAN6JQE1</accession>
<proteinExistence type="predicted"/>
<gene>
    <name evidence="6" type="ORF">OC846_004444</name>
</gene>
<keyword evidence="2 5" id="KW-0812">Transmembrane</keyword>
<comment type="subcellular location">
    <subcellularLocation>
        <location evidence="1">Membrane</location>
        <topology evidence="1">Multi-pass membrane protein</topology>
    </subcellularLocation>
</comment>
<evidence type="ECO:0000256" key="5">
    <source>
        <dbReference type="SAM" id="Phobius"/>
    </source>
</evidence>
<organism evidence="6 7">
    <name type="scientific">Tilletia horrida</name>
    <dbReference type="NCBI Taxonomy" id="155126"/>
    <lineage>
        <taxon>Eukaryota</taxon>
        <taxon>Fungi</taxon>
        <taxon>Dikarya</taxon>
        <taxon>Basidiomycota</taxon>
        <taxon>Ustilaginomycotina</taxon>
        <taxon>Exobasidiomycetes</taxon>
        <taxon>Tilletiales</taxon>
        <taxon>Tilletiaceae</taxon>
        <taxon>Tilletia</taxon>
    </lineage>
</organism>
<dbReference type="InterPro" id="IPR006696">
    <property type="entry name" value="DUF423"/>
</dbReference>
<dbReference type="PANTHER" id="PTHR43461">
    <property type="entry name" value="TRANSMEMBRANE PROTEIN 256"/>
    <property type="match status" value="1"/>
</dbReference>
<dbReference type="EMBL" id="JAPDMZ010000133">
    <property type="protein sequence ID" value="KAK0548554.1"/>
    <property type="molecule type" value="Genomic_DNA"/>
</dbReference>
<dbReference type="AlphaFoldDB" id="A0AAN6JQE1"/>
<comment type="caution">
    <text evidence="6">The sequence shown here is derived from an EMBL/GenBank/DDBJ whole genome shotgun (WGS) entry which is preliminary data.</text>
</comment>
<protein>
    <recommendedName>
        <fullName evidence="8">DUF423-domain-containing protein</fullName>
    </recommendedName>
</protein>
<dbReference type="PANTHER" id="PTHR43461:SF1">
    <property type="entry name" value="TRANSMEMBRANE PROTEIN 256"/>
    <property type="match status" value="1"/>
</dbReference>
<dbReference type="Pfam" id="PF04241">
    <property type="entry name" value="DUF423"/>
    <property type="match status" value="1"/>
</dbReference>
<keyword evidence="3 5" id="KW-1133">Transmembrane helix</keyword>
<reference evidence="6" key="1">
    <citation type="journal article" date="2023" name="PhytoFront">
        <title>Draft Genome Resources of Seven Strains of Tilletia horrida, Causal Agent of Kernel Smut of Rice.</title>
        <authorList>
            <person name="Khanal S."/>
            <person name="Antony Babu S."/>
            <person name="Zhou X.G."/>
        </authorList>
    </citation>
    <scope>NUCLEOTIDE SEQUENCE</scope>
    <source>
        <strain evidence="6">TX6</strain>
    </source>
</reference>
<evidence type="ECO:0000313" key="6">
    <source>
        <dbReference type="EMBL" id="KAK0548554.1"/>
    </source>
</evidence>
<evidence type="ECO:0000256" key="3">
    <source>
        <dbReference type="ARBA" id="ARBA00022989"/>
    </source>
</evidence>
<evidence type="ECO:0000256" key="2">
    <source>
        <dbReference type="ARBA" id="ARBA00022692"/>
    </source>
</evidence>
<evidence type="ECO:0000313" key="7">
    <source>
        <dbReference type="Proteomes" id="UP001176517"/>
    </source>
</evidence>
<sequence>MPSPGFYHTFACVSGAVGVAAGAFGAHALKSKLTPHQLASWQTAVSYQLLHSVALLYASSSPGYAVASGAFSTGIALFSGSIYTLCLTQDGNPVRKLAGPITPLGGLAFIVGWAALAYRRGAGSPPRLS</sequence>
<name>A0AAN6JQE1_9BASI</name>
<feature type="transmembrane region" description="Helical" evidence="5">
    <location>
        <begin position="97"/>
        <end position="118"/>
    </location>
</feature>